<protein>
    <submittedName>
        <fullName evidence="8">Protein LvhB8</fullName>
    </submittedName>
</protein>
<gene>
    <name evidence="8" type="primary">virB8</name>
    <name evidence="7" type="ORF">Lmor_1202</name>
    <name evidence="8" type="ORF">NCTC12239_00181</name>
</gene>
<reference evidence="7 9" key="1">
    <citation type="submission" date="2015-11" db="EMBL/GenBank/DDBJ databases">
        <title>Genomic analysis of 38 Legionella species identifies large and diverse effector repertoires.</title>
        <authorList>
            <person name="Burstein D."/>
            <person name="Amaro F."/>
            <person name="Zusman T."/>
            <person name="Lifshitz Z."/>
            <person name="Cohen O."/>
            <person name="Gilbert J.A."/>
            <person name="Pupko T."/>
            <person name="Shuman H.A."/>
            <person name="Segal G."/>
        </authorList>
    </citation>
    <scope>NUCLEOTIDE SEQUENCE [LARGE SCALE GENOMIC DNA]</scope>
    <source>
        <strain evidence="7 9">ATCC 43877</strain>
    </source>
</reference>
<sequence>MNQHPSLTRYFNHARTWADDTFGRIEQSRKRYQVAFLVSMGLNVMALLAVAVLSQYQTLIPLLVHHYDNGVLTVDAVANKHTPVNEDQVRSDIARYIQNRESFDASSYRAQFELIHLLSNNPVTKEYVTEHEASNKSSPIHVLGNQMKREVKIYSINFLDSLLANEEDLHKDHHALAEVVFSLVDTDKMSGKSTSTHYNAMISWHYTAPPTSPEARWQNWDGFEVTRYSKQLRATETHA</sequence>
<dbReference type="Proteomes" id="UP000054985">
    <property type="component" value="Unassembled WGS sequence"/>
</dbReference>
<dbReference type="EMBL" id="UGOG01000001">
    <property type="protein sequence ID" value="STX61275.1"/>
    <property type="molecule type" value="Genomic_DNA"/>
</dbReference>
<dbReference type="STRING" id="39962.Lmor_1202"/>
<dbReference type="GO" id="GO:0016020">
    <property type="term" value="C:membrane"/>
    <property type="evidence" value="ECO:0007669"/>
    <property type="project" value="UniProtKB-SubCell"/>
</dbReference>
<dbReference type="Pfam" id="PF04335">
    <property type="entry name" value="VirB8"/>
    <property type="match status" value="1"/>
</dbReference>
<evidence type="ECO:0000256" key="3">
    <source>
        <dbReference type="ARBA" id="ARBA00022989"/>
    </source>
</evidence>
<evidence type="ECO:0000313" key="7">
    <source>
        <dbReference type="EMBL" id="KTD34669.1"/>
    </source>
</evidence>
<proteinExistence type="predicted"/>
<dbReference type="AlphaFoldDB" id="A0A378JRD3"/>
<dbReference type="InterPro" id="IPR007430">
    <property type="entry name" value="VirB8"/>
</dbReference>
<evidence type="ECO:0000313" key="9">
    <source>
        <dbReference type="Proteomes" id="UP000054985"/>
    </source>
</evidence>
<dbReference type="Proteomes" id="UP000254040">
    <property type="component" value="Unassembled WGS sequence"/>
</dbReference>
<evidence type="ECO:0000256" key="2">
    <source>
        <dbReference type="ARBA" id="ARBA00022692"/>
    </source>
</evidence>
<reference evidence="8 10" key="2">
    <citation type="submission" date="2018-06" db="EMBL/GenBank/DDBJ databases">
        <authorList>
            <consortium name="Pathogen Informatics"/>
            <person name="Doyle S."/>
        </authorList>
    </citation>
    <scope>NUCLEOTIDE SEQUENCE [LARGE SCALE GENOMIC DNA]</scope>
    <source>
        <strain evidence="8 10">NCTC12239</strain>
    </source>
</reference>
<dbReference type="RefSeq" id="WP_028385417.1">
    <property type="nucleotide sequence ID" value="NZ_CAAAJG010000004.1"/>
</dbReference>
<keyword evidence="3 5" id="KW-1133">Transmembrane helix</keyword>
<evidence type="ECO:0000313" key="8">
    <source>
        <dbReference type="EMBL" id="STX61275.1"/>
    </source>
</evidence>
<feature type="transmembrane region" description="Helical" evidence="5">
    <location>
        <begin position="34"/>
        <end position="53"/>
    </location>
</feature>
<organism evidence="8 10">
    <name type="scientific">Legionella moravica</name>
    <dbReference type="NCBI Taxonomy" id="39962"/>
    <lineage>
        <taxon>Bacteria</taxon>
        <taxon>Pseudomonadati</taxon>
        <taxon>Pseudomonadota</taxon>
        <taxon>Gammaproteobacteria</taxon>
        <taxon>Legionellales</taxon>
        <taxon>Legionellaceae</taxon>
        <taxon>Legionella</taxon>
    </lineage>
</organism>
<comment type="subcellular location">
    <subcellularLocation>
        <location evidence="1">Membrane</location>
        <topology evidence="1">Single-pass membrane protein</topology>
    </subcellularLocation>
</comment>
<dbReference type="OrthoDB" id="5636057at2"/>
<accession>A0A378JRD3</accession>
<evidence type="ECO:0000259" key="6">
    <source>
        <dbReference type="Pfam" id="PF04335"/>
    </source>
</evidence>
<evidence type="ECO:0000256" key="5">
    <source>
        <dbReference type="SAM" id="Phobius"/>
    </source>
</evidence>
<keyword evidence="2 5" id="KW-0812">Transmembrane</keyword>
<name>A0A378JRD3_9GAMM</name>
<dbReference type="InterPro" id="IPR032710">
    <property type="entry name" value="NTF2-like_dom_sf"/>
</dbReference>
<dbReference type="Gene3D" id="3.10.450.230">
    <property type="entry name" value="VirB8 protein"/>
    <property type="match status" value="1"/>
</dbReference>
<evidence type="ECO:0000256" key="4">
    <source>
        <dbReference type="ARBA" id="ARBA00023136"/>
    </source>
</evidence>
<dbReference type="CDD" id="cd16424">
    <property type="entry name" value="VirB8"/>
    <property type="match status" value="1"/>
</dbReference>
<dbReference type="SUPFAM" id="SSF54427">
    <property type="entry name" value="NTF2-like"/>
    <property type="match status" value="1"/>
</dbReference>
<evidence type="ECO:0000256" key="1">
    <source>
        <dbReference type="ARBA" id="ARBA00004167"/>
    </source>
</evidence>
<feature type="domain" description="Bacterial virulence protein VirB8" evidence="6">
    <location>
        <begin position="14"/>
        <end position="229"/>
    </location>
</feature>
<keyword evidence="4 5" id="KW-0472">Membrane</keyword>
<dbReference type="EMBL" id="LNYN01000019">
    <property type="protein sequence ID" value="KTD34669.1"/>
    <property type="molecule type" value="Genomic_DNA"/>
</dbReference>
<evidence type="ECO:0000313" key="10">
    <source>
        <dbReference type="Proteomes" id="UP000254040"/>
    </source>
</evidence>
<keyword evidence="9" id="KW-1185">Reference proteome</keyword>